<protein>
    <recommendedName>
        <fullName evidence="2">GH11 domain-containing protein</fullName>
    </recommendedName>
</protein>
<dbReference type="InterPro" id="IPR013319">
    <property type="entry name" value="GH11/12"/>
</dbReference>
<name>A0ABD3ZR78_BACIU</name>
<comment type="caution">
    <text evidence="3">The sequence shown here is derived from an EMBL/GenBank/DDBJ whole genome shotgun (WGS) entry which is preliminary data.</text>
</comment>
<dbReference type="Gene3D" id="2.60.120.180">
    <property type="match status" value="1"/>
</dbReference>
<gene>
    <name evidence="3" type="ORF">B4067_1961</name>
</gene>
<proteinExistence type="inferred from homology"/>
<comment type="caution">
    <text evidence="1">Lacks conserved residue(s) required for the propagation of feature annotation.</text>
</comment>
<comment type="similarity">
    <text evidence="1">Belongs to the glycosyl hydrolase 11 (cellulase G) family.</text>
</comment>
<feature type="domain" description="GH11" evidence="2">
    <location>
        <begin position="1"/>
        <end position="37"/>
    </location>
</feature>
<dbReference type="AlphaFoldDB" id="A0ABD3ZR78"/>
<dbReference type="InterPro" id="IPR013320">
    <property type="entry name" value="ConA-like_dom_sf"/>
</dbReference>
<evidence type="ECO:0000259" key="2">
    <source>
        <dbReference type="PROSITE" id="PS51761"/>
    </source>
</evidence>
<evidence type="ECO:0000313" key="3">
    <source>
        <dbReference type="EMBL" id="KIL30735.1"/>
    </source>
</evidence>
<organism evidence="3 4">
    <name type="scientific">Bacillus subtilis subsp. subtilis</name>
    <dbReference type="NCBI Taxonomy" id="135461"/>
    <lineage>
        <taxon>Bacteria</taxon>
        <taxon>Bacillati</taxon>
        <taxon>Bacillota</taxon>
        <taxon>Bacilli</taxon>
        <taxon>Bacillales</taxon>
        <taxon>Bacillaceae</taxon>
        <taxon>Bacillus</taxon>
    </lineage>
</organism>
<sequence length="37" mass="4264">MATFKQYWSVQQTKRTSGTVFCQRTLQEVGKLRNANG</sequence>
<dbReference type="InterPro" id="IPR033123">
    <property type="entry name" value="GH11_dom"/>
</dbReference>
<dbReference type="EMBL" id="JSXS01000099">
    <property type="protein sequence ID" value="KIL30735.1"/>
    <property type="molecule type" value="Genomic_DNA"/>
</dbReference>
<evidence type="ECO:0000256" key="1">
    <source>
        <dbReference type="PROSITE-ProRule" id="PRU01097"/>
    </source>
</evidence>
<reference evidence="3 4" key="1">
    <citation type="submission" date="2014-11" db="EMBL/GenBank/DDBJ databases">
        <title>Draft Genome Sequences of Nine Bacillus subtilis Strains that Form Spores with High Heat-Resistance.</title>
        <authorList>
            <person name="Krawcyk A.O."/>
            <person name="Berendsen E.M."/>
            <person name="de Jong A."/>
            <person name="Holsappel S."/>
            <person name="Eijlander R.T."/>
            <person name="Wells-Bennik M."/>
            <person name="Kuipers O.P."/>
        </authorList>
    </citation>
    <scope>NUCLEOTIDE SEQUENCE [LARGE SCALE GENOMIC DNA]</scope>
    <source>
        <strain evidence="3 4">B4067</strain>
    </source>
</reference>
<dbReference type="Proteomes" id="UP000031970">
    <property type="component" value="Unassembled WGS sequence"/>
</dbReference>
<dbReference type="PROSITE" id="PS51761">
    <property type="entry name" value="GH11_3"/>
    <property type="match status" value="1"/>
</dbReference>
<accession>A0ABD3ZR78</accession>
<evidence type="ECO:0000313" key="4">
    <source>
        <dbReference type="Proteomes" id="UP000031970"/>
    </source>
</evidence>
<dbReference type="SUPFAM" id="SSF49899">
    <property type="entry name" value="Concanavalin A-like lectins/glucanases"/>
    <property type="match status" value="1"/>
</dbReference>